<dbReference type="InterPro" id="IPR019801">
    <property type="entry name" value="Glyco_hydro_35_CS"/>
</dbReference>
<protein>
    <recommendedName>
        <fullName evidence="5">Beta-galactosidase</fullName>
        <ecNumber evidence="5">3.2.1.23</ecNumber>
    </recommendedName>
</protein>
<dbReference type="PIRSF" id="PIRSF006336">
    <property type="entry name" value="B-gal"/>
    <property type="match status" value="1"/>
</dbReference>
<evidence type="ECO:0000313" key="11">
    <source>
        <dbReference type="Proteomes" id="UP000318297"/>
    </source>
</evidence>
<dbReference type="AlphaFoldDB" id="A0A561E0Y9"/>
<name>A0A561E0Y9_9MICO</name>
<feature type="domain" description="Beta-galactosidase 1-like first all-beta" evidence="8">
    <location>
        <begin position="375"/>
        <end position="483"/>
    </location>
</feature>
<dbReference type="SUPFAM" id="SSF51445">
    <property type="entry name" value="(Trans)glycosidases"/>
    <property type="match status" value="1"/>
</dbReference>
<feature type="active site" description="Nucleophile" evidence="4">
    <location>
        <position position="239"/>
    </location>
</feature>
<dbReference type="RefSeq" id="WP_145229798.1">
    <property type="nucleotide sequence ID" value="NZ_VIVQ01000003.1"/>
</dbReference>
<dbReference type="Pfam" id="PF01301">
    <property type="entry name" value="Glyco_hydro_35"/>
    <property type="match status" value="1"/>
</dbReference>
<dbReference type="EC" id="3.2.1.23" evidence="5"/>
<dbReference type="InterPro" id="IPR017853">
    <property type="entry name" value="GH"/>
</dbReference>
<dbReference type="Pfam" id="PF21467">
    <property type="entry name" value="BetaGal_gal-bd"/>
    <property type="match status" value="1"/>
</dbReference>
<comment type="similarity">
    <text evidence="1 6">Belongs to the glycosyl hydrolase 35 family.</text>
</comment>
<evidence type="ECO:0000256" key="5">
    <source>
        <dbReference type="RuleBase" id="RU000675"/>
    </source>
</evidence>
<dbReference type="PRINTS" id="PR00742">
    <property type="entry name" value="GLHYDRLASE35"/>
</dbReference>
<organism evidence="10 11">
    <name type="scientific">Rudaeicoccus suwonensis</name>
    <dbReference type="NCBI Taxonomy" id="657409"/>
    <lineage>
        <taxon>Bacteria</taxon>
        <taxon>Bacillati</taxon>
        <taxon>Actinomycetota</taxon>
        <taxon>Actinomycetes</taxon>
        <taxon>Micrococcales</taxon>
        <taxon>Dermacoccaceae</taxon>
        <taxon>Rudaeicoccus</taxon>
    </lineage>
</organism>
<sequence length="599" mass="65426">MSGGTAALEVVDGQLLRHDKQHTMLSGAIHYFRVHPDYWRDRLMRLRALGLNTIDTYIAWNFHQAQADSPADFTGWRDFEEFIRIAGDIGLDVVVRPGPYICAEWDNGGFPAWATARCPGTLRTSDPRFLQLVSTWFDELIPRIAALQTGNGGPVVAVQIENEYGSFGDDQAYLRWLRDALSQRGITELMFTADGPTELMLDGGMLAGSFAAMTLGSRPDRALELLRERRADQPMLVAEFWQGWFDHWGELHHVRTARSALCTLREILEAGGSVCLYMAHGGTNFGLRSGANHDGTVLQPTVTSYDSDAPVAESGALTSKFHDYRALFEEYAAAPLPALPAEPEVLPGRVLPLQPGMPLLDSLRSASSVVESVTPRSFEDLALDAGMLLYEAEPLIPQHGCDLNVTGLHDRATVFVDDEPVGVIDTENGSLRIPGPGRRVRLSLLVENLGRINYGPLLGQGKGILGPVQLDYRAIQHWQQRALPLDRWGAPELDRIAHAALELDAVGDTFVALPGCEKGFVWVNGFLLGRYWSKGPQETLYLPAPLLRTGINTLSVLELGRLGTVVALREAASLGEAQEYVEQLPSPTVSGAGGAAGPH</sequence>
<dbReference type="GO" id="GO:0004565">
    <property type="term" value="F:beta-galactosidase activity"/>
    <property type="evidence" value="ECO:0007669"/>
    <property type="project" value="UniProtKB-EC"/>
</dbReference>
<dbReference type="GO" id="GO:0005975">
    <property type="term" value="P:carbohydrate metabolic process"/>
    <property type="evidence" value="ECO:0007669"/>
    <property type="project" value="InterPro"/>
</dbReference>
<evidence type="ECO:0000256" key="2">
    <source>
        <dbReference type="ARBA" id="ARBA00022801"/>
    </source>
</evidence>
<accession>A0A561E0Y9</accession>
<dbReference type="Proteomes" id="UP000318297">
    <property type="component" value="Unassembled WGS sequence"/>
</dbReference>
<dbReference type="InterPro" id="IPR031330">
    <property type="entry name" value="Gly_Hdrlase_35_cat"/>
</dbReference>
<evidence type="ECO:0000256" key="4">
    <source>
        <dbReference type="PIRSR" id="PIRSR006336-1"/>
    </source>
</evidence>
<comment type="catalytic activity">
    <reaction evidence="5">
        <text>Hydrolysis of terminal non-reducing beta-D-galactose residues in beta-D-galactosides.</text>
        <dbReference type="EC" id="3.2.1.23"/>
    </reaction>
</comment>
<evidence type="ECO:0000256" key="6">
    <source>
        <dbReference type="RuleBase" id="RU003679"/>
    </source>
</evidence>
<dbReference type="OrthoDB" id="9813184at2"/>
<comment type="caution">
    <text evidence="10">The sequence shown here is derived from an EMBL/GenBank/DDBJ whole genome shotgun (WGS) entry which is preliminary data.</text>
</comment>
<keyword evidence="3 5" id="KW-0326">Glycosidase</keyword>
<dbReference type="InterPro" id="IPR048912">
    <property type="entry name" value="BetaGal1-like_ABD1"/>
</dbReference>
<dbReference type="Gene3D" id="2.60.120.260">
    <property type="entry name" value="Galactose-binding domain-like"/>
    <property type="match status" value="2"/>
</dbReference>
<proteinExistence type="inferred from homology"/>
<dbReference type="Pfam" id="PF21317">
    <property type="entry name" value="BetaGal_ABD_1"/>
    <property type="match status" value="1"/>
</dbReference>
<feature type="domain" description="Beta-galactosidase galactose-binding" evidence="9">
    <location>
        <begin position="502"/>
        <end position="552"/>
    </location>
</feature>
<reference evidence="10 11" key="1">
    <citation type="submission" date="2019-06" db="EMBL/GenBank/DDBJ databases">
        <title>Sequencing the genomes of 1000 actinobacteria strains.</title>
        <authorList>
            <person name="Klenk H.-P."/>
        </authorList>
    </citation>
    <scope>NUCLEOTIDE SEQUENCE [LARGE SCALE GENOMIC DNA]</scope>
    <source>
        <strain evidence="10 11">DSM 19560</strain>
    </source>
</reference>
<evidence type="ECO:0000256" key="1">
    <source>
        <dbReference type="ARBA" id="ARBA00009809"/>
    </source>
</evidence>
<feature type="active site" description="Proton donor" evidence="4">
    <location>
        <position position="163"/>
    </location>
</feature>
<gene>
    <name evidence="10" type="ORF">BKA23_2969</name>
</gene>
<dbReference type="EMBL" id="VIVQ01000003">
    <property type="protein sequence ID" value="TWE09269.1"/>
    <property type="molecule type" value="Genomic_DNA"/>
</dbReference>
<keyword evidence="2 5" id="KW-0378">Hydrolase</keyword>
<evidence type="ECO:0000259" key="9">
    <source>
        <dbReference type="Pfam" id="PF21467"/>
    </source>
</evidence>
<dbReference type="InterPro" id="IPR008979">
    <property type="entry name" value="Galactose-bd-like_sf"/>
</dbReference>
<evidence type="ECO:0000256" key="3">
    <source>
        <dbReference type="ARBA" id="ARBA00023295"/>
    </source>
</evidence>
<dbReference type="InterPro" id="IPR001944">
    <property type="entry name" value="Glycoside_Hdrlase_35"/>
</dbReference>
<evidence type="ECO:0000259" key="7">
    <source>
        <dbReference type="Pfam" id="PF01301"/>
    </source>
</evidence>
<dbReference type="PANTHER" id="PTHR23421">
    <property type="entry name" value="BETA-GALACTOSIDASE RELATED"/>
    <property type="match status" value="1"/>
</dbReference>
<dbReference type="InterPro" id="IPR026283">
    <property type="entry name" value="B-gal_1-like"/>
</dbReference>
<evidence type="ECO:0000259" key="8">
    <source>
        <dbReference type="Pfam" id="PF21317"/>
    </source>
</evidence>
<keyword evidence="11" id="KW-1185">Reference proteome</keyword>
<evidence type="ECO:0000313" key="10">
    <source>
        <dbReference type="EMBL" id="TWE09269.1"/>
    </source>
</evidence>
<dbReference type="InterPro" id="IPR048913">
    <property type="entry name" value="BetaGal_gal-bd"/>
</dbReference>
<dbReference type="PROSITE" id="PS01182">
    <property type="entry name" value="GLYCOSYL_HYDROL_F35"/>
    <property type="match status" value="1"/>
</dbReference>
<feature type="domain" description="Glycoside hydrolase 35 catalytic" evidence="7">
    <location>
        <begin position="14"/>
        <end position="330"/>
    </location>
</feature>
<dbReference type="SUPFAM" id="SSF49785">
    <property type="entry name" value="Galactose-binding domain-like"/>
    <property type="match status" value="1"/>
</dbReference>
<dbReference type="Gene3D" id="3.20.20.80">
    <property type="entry name" value="Glycosidases"/>
    <property type="match status" value="1"/>
</dbReference>